<gene>
    <name evidence="3" type="ORF">V5799_013671</name>
</gene>
<dbReference type="Gene3D" id="1.10.287.1490">
    <property type="match status" value="1"/>
</dbReference>
<dbReference type="SUPFAM" id="SSF90257">
    <property type="entry name" value="Myosin rod fragments"/>
    <property type="match status" value="1"/>
</dbReference>
<reference evidence="3 4" key="1">
    <citation type="journal article" date="2023" name="Arcadia Sci">
        <title>De novo assembly of a long-read Amblyomma americanum tick genome.</title>
        <authorList>
            <person name="Chou S."/>
            <person name="Poskanzer K.E."/>
            <person name="Rollins M."/>
            <person name="Thuy-Boun P.S."/>
        </authorList>
    </citation>
    <scope>NUCLEOTIDE SEQUENCE [LARGE SCALE GENOMIC DNA]</scope>
    <source>
        <strain evidence="3">F_SG_1</strain>
        <tissue evidence="3">Salivary glands</tissue>
    </source>
</reference>
<dbReference type="EMBL" id="JARKHS020021958">
    <property type="protein sequence ID" value="KAK8769861.1"/>
    <property type="molecule type" value="Genomic_DNA"/>
</dbReference>
<keyword evidence="1" id="KW-0175">Coiled coil</keyword>
<sequence length="1531" mass="170285">MSVDLRTSSAGGCALACYHIKVQAVSDLQDGLQLLHLLSFLDPAVNSENVDPSQTFTVIEKTLCDVHGFLPAHFLTRGDGTKVKDGCSSDAALAMAAVLALSALALRAARCSPTSEVAPLLQLDHAGQTRIKELIEIVDSGEDVLDVLQAYIEAGLDEESPPSAPQRAKRRKSTSFTLSPSTGSPLKRLSPSPQQHPRPQPVHCQIQELKMLREHMWDEEQTNAELRQEAAELKEAVKHKDKQIKSMNERIQGLRAENSEQNQTIAALQDNLAQLQAQNKFLEDKATFLEKVHDDYDTAIRQNISLQSENEKLSGLQQECQTLRESLAANTVEMSQLASRLTTEEERNAKLSAELAEKMRDLEAAKDFYSVHRERQSFLSSPETPSCKSPGTPRLSCYQELLLAELQDTNAQLLQDKAQLQNELEAVTVKFQTDTNALKATILQLEQTKVNLTAEVSQLDQHCSQLDGHAAGLEAELQASKMVVAKLESELSMQAAQMKDLRLELASKDQQITMLDAKSTSCEASNKELLNSNEQLNAALRSLEAEHLSQLREAASENERHQKALSEELAVVQSLDEAAKQLKAKLCEEIEKGQSLQSSLAASQEENAKLRELTTTMCSNLAQSVSRNMELKEMLGRVEREKGDQLAQLAEVRDKLEHAGLTMKEREARVQELEASQHHLDAVCCQLRLQLSEREGQLKAAVEGKDAAVKMMENVQAAHSALRTKFDLASQEYTVMTTSLQQQAEEHKNTAGRLWEEKQVLVGKIAVLESELKQLRASVSNLLEDNAQLGSRLTALTQSHKQLNSELCVKKEQSEQMAEECGRLQQSIESDAAEKKALEAHLEQEKKAARELEEKCAEQASLNERLSSENLALKDALQVSADEVSAVRAKLAASEERERLLKTSNASLDSLAAACKDQLRAGQAQLDKAAAQVESLRQEVSILQQAITRLNLEKQFLHSSLAAAEKASRSLNEACVATTHAADDLKQRLEDSEKDRSHLTGVIDQLRQECASLKSVLSDTSEKLTLSEREVVSTSANMEALAALTRELEAKQGVLKHQNQALEDRIGDLEVKLNSQLQLQKKAEDDYYECVKERDANKESLKQQIDELTAEVMENARLQQELEELRRARDASANAAAESAAEVAQLRAEKGLLEADLSNLTNELRKASAKHDELYMKCKILENKNEGLKYELKSISERFSKRALTTRISANVDHEKINDLKKMEAVLRDEVAAWKDKYHNERALRERREVALTRHIGEIKQGIEHSGKDITALKTQLAEQSVQLAAFKQERDKLAAENRSLQAQVSFCDTKLRELTKVSARADRASNESVYSTPSLESLWSQRQPSSARQSRSSLSNVDQFKVPATAWKGNPRRESRSGQLAQAAALDSSIFSESRFSCDEEQDVFSVTTLADMTCREEDHMGRYSELYRRNSMVPSHLKSCYPVETQQSAIPATPLKGDGRFVYAPILGQDEDTSKRKRPTQSSSSDEGASKPIWGTPSNTTPSKPKKGHKTLRTPSSVKKFLKTTFRRQ</sequence>
<feature type="coiled-coil region" evidence="1">
    <location>
        <begin position="919"/>
        <end position="953"/>
    </location>
</feature>
<feature type="compositionally biased region" description="Basic residues" evidence="2">
    <location>
        <begin position="1522"/>
        <end position="1531"/>
    </location>
</feature>
<evidence type="ECO:0000256" key="2">
    <source>
        <dbReference type="SAM" id="MobiDB-lite"/>
    </source>
</evidence>
<keyword evidence="4" id="KW-1185">Reference proteome</keyword>
<dbReference type="PANTHER" id="PTHR45615">
    <property type="entry name" value="MYOSIN HEAVY CHAIN, NON-MUSCLE"/>
    <property type="match status" value="1"/>
</dbReference>
<evidence type="ECO:0000313" key="4">
    <source>
        <dbReference type="Proteomes" id="UP001321473"/>
    </source>
</evidence>
<feature type="coiled-coil region" evidence="1">
    <location>
        <begin position="1059"/>
        <end position="1237"/>
    </location>
</feature>
<feature type="region of interest" description="Disordered" evidence="2">
    <location>
        <begin position="156"/>
        <end position="201"/>
    </location>
</feature>
<feature type="coiled-coil region" evidence="1">
    <location>
        <begin position="989"/>
        <end position="1023"/>
    </location>
</feature>
<feature type="coiled-coil region" evidence="1">
    <location>
        <begin position="828"/>
        <end position="869"/>
    </location>
</feature>
<feature type="coiled-coil region" evidence="1">
    <location>
        <begin position="209"/>
        <end position="361"/>
    </location>
</feature>
<organism evidence="3 4">
    <name type="scientific">Amblyomma americanum</name>
    <name type="common">Lone star tick</name>
    <dbReference type="NCBI Taxonomy" id="6943"/>
    <lineage>
        <taxon>Eukaryota</taxon>
        <taxon>Metazoa</taxon>
        <taxon>Ecdysozoa</taxon>
        <taxon>Arthropoda</taxon>
        <taxon>Chelicerata</taxon>
        <taxon>Arachnida</taxon>
        <taxon>Acari</taxon>
        <taxon>Parasitiformes</taxon>
        <taxon>Ixodida</taxon>
        <taxon>Ixodoidea</taxon>
        <taxon>Ixodidae</taxon>
        <taxon>Amblyomminae</taxon>
        <taxon>Amblyomma</taxon>
    </lineage>
</organism>
<comment type="caution">
    <text evidence="3">The sequence shown here is derived from an EMBL/GenBank/DDBJ whole genome shotgun (WGS) entry which is preliminary data.</text>
</comment>
<feature type="coiled-coil region" evidence="1">
    <location>
        <begin position="1270"/>
        <end position="1304"/>
    </location>
</feature>
<dbReference type="Proteomes" id="UP001321473">
    <property type="component" value="Unassembled WGS sequence"/>
</dbReference>
<feature type="compositionally biased region" description="Polar residues" evidence="2">
    <location>
        <begin position="174"/>
        <end position="184"/>
    </location>
</feature>
<proteinExistence type="predicted"/>
<evidence type="ECO:0000313" key="3">
    <source>
        <dbReference type="EMBL" id="KAK8769861.1"/>
    </source>
</evidence>
<feature type="compositionally biased region" description="Low complexity" evidence="2">
    <location>
        <begin position="1341"/>
        <end position="1356"/>
    </location>
</feature>
<protein>
    <submittedName>
        <fullName evidence="3">Uncharacterized protein</fullName>
    </submittedName>
</protein>
<dbReference type="PANTHER" id="PTHR45615:SF66">
    <property type="entry name" value="CARD DOMAIN-CONTAINING PROTEIN"/>
    <property type="match status" value="1"/>
</dbReference>
<feature type="region of interest" description="Disordered" evidence="2">
    <location>
        <begin position="1468"/>
        <end position="1531"/>
    </location>
</feature>
<evidence type="ECO:0000256" key="1">
    <source>
        <dbReference type="SAM" id="Coils"/>
    </source>
</evidence>
<feature type="region of interest" description="Disordered" evidence="2">
    <location>
        <begin position="1334"/>
        <end position="1358"/>
    </location>
</feature>
<dbReference type="Gene3D" id="1.20.5.340">
    <property type="match status" value="1"/>
</dbReference>
<name>A0AAQ4E579_AMBAM</name>
<feature type="coiled-coil region" evidence="1">
    <location>
        <begin position="403"/>
        <end position="585"/>
    </location>
</feature>
<accession>A0AAQ4E579</accession>
<feature type="coiled-coil region" evidence="1">
    <location>
        <begin position="758"/>
        <end position="792"/>
    </location>
</feature>